<proteinExistence type="predicted"/>
<comment type="caution">
    <text evidence="1">The sequence shown here is derived from an EMBL/GenBank/DDBJ whole genome shotgun (WGS) entry which is preliminary data.</text>
</comment>
<keyword evidence="2" id="KW-1185">Reference proteome</keyword>
<evidence type="ECO:0000313" key="1">
    <source>
        <dbReference type="EMBL" id="KAJ9056041.1"/>
    </source>
</evidence>
<sequence>MLIAAWRSCFQDISEVSRSTYLRHDIESRQDAPEVHQPVSRKASRKKIWHHVETPKYKMRVVQVIVDLLYTGPYHTGMTAFAVCSSRLICSLDFLFLR</sequence>
<dbReference type="EMBL" id="QTSX02006065">
    <property type="protein sequence ID" value="KAJ9056041.1"/>
    <property type="molecule type" value="Genomic_DNA"/>
</dbReference>
<dbReference type="Proteomes" id="UP001165960">
    <property type="component" value="Unassembled WGS sequence"/>
</dbReference>
<accession>A0ACC2S0Y9</accession>
<evidence type="ECO:0000313" key="2">
    <source>
        <dbReference type="Proteomes" id="UP001165960"/>
    </source>
</evidence>
<name>A0ACC2S0Y9_9FUNG</name>
<organism evidence="1 2">
    <name type="scientific">Entomophthora muscae</name>
    <dbReference type="NCBI Taxonomy" id="34485"/>
    <lineage>
        <taxon>Eukaryota</taxon>
        <taxon>Fungi</taxon>
        <taxon>Fungi incertae sedis</taxon>
        <taxon>Zoopagomycota</taxon>
        <taxon>Entomophthoromycotina</taxon>
        <taxon>Entomophthoromycetes</taxon>
        <taxon>Entomophthorales</taxon>
        <taxon>Entomophthoraceae</taxon>
        <taxon>Entomophthora</taxon>
    </lineage>
</organism>
<gene>
    <name evidence="1" type="ORF">DSO57_1037132</name>
</gene>
<reference evidence="1" key="1">
    <citation type="submission" date="2022-04" db="EMBL/GenBank/DDBJ databases">
        <title>Genome of the entomopathogenic fungus Entomophthora muscae.</title>
        <authorList>
            <person name="Elya C."/>
            <person name="Lovett B.R."/>
            <person name="Lee E."/>
            <person name="Macias A.M."/>
            <person name="Hajek A.E."/>
            <person name="De Bivort B.L."/>
            <person name="Kasson M.T."/>
            <person name="De Fine Licht H.H."/>
            <person name="Stajich J.E."/>
        </authorList>
    </citation>
    <scope>NUCLEOTIDE SEQUENCE</scope>
    <source>
        <strain evidence="1">Berkeley</strain>
    </source>
</reference>
<protein>
    <submittedName>
        <fullName evidence="1">Uncharacterized protein</fullName>
    </submittedName>
</protein>